<dbReference type="InterPro" id="IPR053006">
    <property type="entry name" value="Meiosis_regulatory"/>
</dbReference>
<evidence type="ECO:0000256" key="1">
    <source>
        <dbReference type="SAM" id="MobiDB-lite"/>
    </source>
</evidence>
<organism evidence="3 4">
    <name type="scientific">Lepraria neglecta</name>
    <dbReference type="NCBI Taxonomy" id="209136"/>
    <lineage>
        <taxon>Eukaryota</taxon>
        <taxon>Fungi</taxon>
        <taxon>Dikarya</taxon>
        <taxon>Ascomycota</taxon>
        <taxon>Pezizomycotina</taxon>
        <taxon>Lecanoromycetes</taxon>
        <taxon>OSLEUM clade</taxon>
        <taxon>Lecanoromycetidae</taxon>
        <taxon>Lecanorales</taxon>
        <taxon>Lecanorineae</taxon>
        <taxon>Stereocaulaceae</taxon>
        <taxon>Lepraria</taxon>
    </lineage>
</organism>
<sequence>MSTKSRDENGSEVPLSPAIEASDSGLSHAQDPRQPHFTFRFPIPTPAPTPMRARTPNDNESEAAPPILESVSGAPRSSGAGTAESRAHTRSAIRPQSVEPSPERRSRSRGVTSELSTGESIRRAASSGRQESPTSRSAEVPDRQSLQTISTDTGSQNSRSECAPDTNQSNDDRTSIGHSNSPEIQTRKEFGRHLEEVKDSALSQKASAKENSEKVPDKKKEELQEGHPSSIEGTTPEDTTSSAKSGVNDENAQDDRPISHNKELGSRPVEKSVLDTFNGLFVGFDPLARFNERENCCIANTKEGNRCTRPIKQIDVSEIQRLLTRLSAPYETERFNSELLSLVNLVLCGRSHREDVRKLAENLRRGASVDDETTAAATAARAVEKQNKRRPKKSKARPTQATLQTPRYNLRRNPNYQTNLPQFTRWQPADSRKLSVPALVAKTMRKPLTRTEEKPGWLYVYWNQSNFGYRKIGYTTVGTATRLRKWETQCRHRAEQITQSSQRKGLQEKKEEEKVPHVRRLEALVHATLKEDRYCEPCCAACHSCHREWFDVKDPHKIQSVKAFWSEWIRREPYEFVEGEGKWMLKAEFEKEVEAMCQRLEELENETQQSQAAIRLGPRRNERRRNERRNPNRRNEKKMNPHSGCDELINVYYI</sequence>
<evidence type="ECO:0000313" key="4">
    <source>
        <dbReference type="Proteomes" id="UP001276659"/>
    </source>
</evidence>
<comment type="caution">
    <text evidence="3">The sequence shown here is derived from an EMBL/GenBank/DDBJ whole genome shotgun (WGS) entry which is preliminary data.</text>
</comment>
<feature type="compositionally biased region" description="Basic and acidic residues" evidence="1">
    <location>
        <begin position="185"/>
        <end position="199"/>
    </location>
</feature>
<feature type="compositionally biased region" description="Basic residues" evidence="1">
    <location>
        <begin position="387"/>
        <end position="396"/>
    </location>
</feature>
<evidence type="ECO:0000313" key="3">
    <source>
        <dbReference type="EMBL" id="KAK3170803.1"/>
    </source>
</evidence>
<feature type="compositionally biased region" description="Polar residues" evidence="1">
    <location>
        <begin position="397"/>
        <end position="421"/>
    </location>
</feature>
<dbReference type="AlphaFoldDB" id="A0AAE0DL17"/>
<name>A0AAE0DL17_9LECA</name>
<feature type="compositionally biased region" description="Basic and acidic residues" evidence="1">
    <location>
        <begin position="253"/>
        <end position="267"/>
    </location>
</feature>
<dbReference type="Proteomes" id="UP001276659">
    <property type="component" value="Unassembled WGS sequence"/>
</dbReference>
<evidence type="ECO:0000259" key="2">
    <source>
        <dbReference type="SMART" id="SM00974"/>
    </source>
</evidence>
<feature type="compositionally biased region" description="Polar residues" evidence="1">
    <location>
        <begin position="127"/>
        <end position="137"/>
    </location>
</feature>
<dbReference type="SMART" id="SM00974">
    <property type="entry name" value="T5orf172"/>
    <property type="match status" value="1"/>
</dbReference>
<feature type="region of interest" description="Disordered" evidence="1">
    <location>
        <begin position="1"/>
        <end position="267"/>
    </location>
</feature>
<feature type="compositionally biased region" description="Polar residues" evidence="1">
    <location>
        <begin position="231"/>
        <end position="250"/>
    </location>
</feature>
<proteinExistence type="predicted"/>
<dbReference type="Pfam" id="PF10544">
    <property type="entry name" value="T5orf172"/>
    <property type="match status" value="1"/>
</dbReference>
<dbReference type="PANTHER" id="PTHR28094:SF1">
    <property type="entry name" value="MEIOTICALLY UP-REGULATED GENE 113 PROTEIN"/>
    <property type="match status" value="1"/>
</dbReference>
<keyword evidence="4" id="KW-1185">Reference proteome</keyword>
<feature type="region of interest" description="Disordered" evidence="1">
    <location>
        <begin position="380"/>
        <end position="421"/>
    </location>
</feature>
<feature type="compositionally biased region" description="Basic and acidic residues" evidence="1">
    <location>
        <begin position="624"/>
        <end position="639"/>
    </location>
</feature>
<dbReference type="PANTHER" id="PTHR28094">
    <property type="entry name" value="MEIOTICALLY UP-REGULATED GENE 113 PROTEIN"/>
    <property type="match status" value="1"/>
</dbReference>
<feature type="compositionally biased region" description="Basic and acidic residues" evidence="1">
    <location>
        <begin position="207"/>
        <end position="225"/>
    </location>
</feature>
<feature type="region of interest" description="Disordered" evidence="1">
    <location>
        <begin position="608"/>
        <end position="643"/>
    </location>
</feature>
<dbReference type="EMBL" id="JASNWA010000008">
    <property type="protein sequence ID" value="KAK3170803.1"/>
    <property type="molecule type" value="Genomic_DNA"/>
</dbReference>
<accession>A0AAE0DL17</accession>
<protein>
    <recommendedName>
        <fullName evidence="2">Bacteriophage T5 Orf172 DNA-binding domain-containing protein</fullName>
    </recommendedName>
</protein>
<dbReference type="InterPro" id="IPR018306">
    <property type="entry name" value="Phage_T5_Orf172_DNA-bd"/>
</dbReference>
<gene>
    <name evidence="3" type="ORF">OEA41_002885</name>
</gene>
<feature type="domain" description="Bacteriophage T5 Orf172 DNA-binding" evidence="2">
    <location>
        <begin position="464"/>
        <end position="565"/>
    </location>
</feature>
<feature type="compositionally biased region" description="Polar residues" evidence="1">
    <location>
        <begin position="144"/>
        <end position="169"/>
    </location>
</feature>
<feature type="compositionally biased region" description="Polar residues" evidence="1">
    <location>
        <begin position="110"/>
        <end position="119"/>
    </location>
</feature>
<reference evidence="3" key="1">
    <citation type="submission" date="2022-11" db="EMBL/GenBank/DDBJ databases">
        <title>Chromosomal genome sequence assembly and mating type (MAT) locus characterization of the leprose asexual lichenized fungus Lepraria neglecta (Nyl.) Erichsen.</title>
        <authorList>
            <person name="Allen J.L."/>
            <person name="Pfeffer B."/>
        </authorList>
    </citation>
    <scope>NUCLEOTIDE SEQUENCE</scope>
    <source>
        <strain evidence="3">Allen 5258</strain>
    </source>
</reference>